<dbReference type="AlphaFoldDB" id="A0A1I0U4T5"/>
<dbReference type="RefSeq" id="WP_235606294.1">
    <property type="nucleotide sequence ID" value="NZ_CP135915.1"/>
</dbReference>
<gene>
    <name evidence="5" type="ORF">SAMN05444374_11364</name>
</gene>
<dbReference type="PANTHER" id="PTHR38445">
    <property type="entry name" value="HTH-TYPE TRANSCRIPTIONAL REPRESSOR YTRA"/>
    <property type="match status" value="1"/>
</dbReference>
<dbReference type="EMBL" id="FOJN01000013">
    <property type="protein sequence ID" value="SFA58950.1"/>
    <property type="molecule type" value="Genomic_DNA"/>
</dbReference>
<dbReference type="InterPro" id="IPR000524">
    <property type="entry name" value="Tscrpt_reg_HTH_GntR"/>
</dbReference>
<dbReference type="CDD" id="cd07377">
    <property type="entry name" value="WHTH_GntR"/>
    <property type="match status" value="1"/>
</dbReference>
<reference evidence="5 6" key="1">
    <citation type="submission" date="2016-10" db="EMBL/GenBank/DDBJ databases">
        <authorList>
            <person name="de Groot N.N."/>
        </authorList>
    </citation>
    <scope>NUCLEOTIDE SEQUENCE [LARGE SCALE GENOMIC DNA]</scope>
    <source>
        <strain evidence="5 6">DSM 44908</strain>
    </source>
</reference>
<dbReference type="Proteomes" id="UP000182054">
    <property type="component" value="Unassembled WGS sequence"/>
</dbReference>
<dbReference type="GeneID" id="85486959"/>
<dbReference type="PROSITE" id="PS50949">
    <property type="entry name" value="HTH_GNTR"/>
    <property type="match status" value="1"/>
</dbReference>
<sequence>MTQREAPHGASLPIDLSTDEAPFEQVRSGIVRGVRSGVLISGSRLPTVRALAADLGLAPNTVAKAYRELEQDGVVVTRGRSGTFVAAGDDPAVAAVQTAATEYARAARRAGVEDDEAVRWVRTAFDAAQ</sequence>
<organism evidence="5 6">
    <name type="scientific">Rhodococcoides kroppenstedtii</name>
    <dbReference type="NCBI Taxonomy" id="293050"/>
    <lineage>
        <taxon>Bacteria</taxon>
        <taxon>Bacillati</taxon>
        <taxon>Actinomycetota</taxon>
        <taxon>Actinomycetes</taxon>
        <taxon>Mycobacteriales</taxon>
        <taxon>Nocardiaceae</taxon>
        <taxon>Rhodococcoides</taxon>
    </lineage>
</organism>
<keyword evidence="1" id="KW-0805">Transcription regulation</keyword>
<proteinExistence type="predicted"/>
<evidence type="ECO:0000259" key="4">
    <source>
        <dbReference type="PROSITE" id="PS50949"/>
    </source>
</evidence>
<accession>A0A1I0U4T5</accession>
<name>A0A1I0U4T5_9NOCA</name>
<dbReference type="InterPro" id="IPR036388">
    <property type="entry name" value="WH-like_DNA-bd_sf"/>
</dbReference>
<feature type="domain" description="HTH gntR-type" evidence="4">
    <location>
        <begin position="20"/>
        <end position="88"/>
    </location>
</feature>
<evidence type="ECO:0000256" key="3">
    <source>
        <dbReference type="ARBA" id="ARBA00023163"/>
    </source>
</evidence>
<dbReference type="SMART" id="SM00345">
    <property type="entry name" value="HTH_GNTR"/>
    <property type="match status" value="1"/>
</dbReference>
<dbReference type="InterPro" id="IPR036390">
    <property type="entry name" value="WH_DNA-bd_sf"/>
</dbReference>
<dbReference type="SUPFAM" id="SSF46785">
    <property type="entry name" value="Winged helix' DNA-binding domain"/>
    <property type="match status" value="1"/>
</dbReference>
<keyword evidence="2" id="KW-0238">DNA-binding</keyword>
<dbReference type="PANTHER" id="PTHR38445:SF9">
    <property type="entry name" value="HTH-TYPE TRANSCRIPTIONAL REPRESSOR YTRA"/>
    <property type="match status" value="1"/>
</dbReference>
<dbReference type="Gene3D" id="1.10.10.10">
    <property type="entry name" value="Winged helix-like DNA-binding domain superfamily/Winged helix DNA-binding domain"/>
    <property type="match status" value="1"/>
</dbReference>
<keyword evidence="3" id="KW-0804">Transcription</keyword>
<evidence type="ECO:0000313" key="5">
    <source>
        <dbReference type="EMBL" id="SFA58950.1"/>
    </source>
</evidence>
<dbReference type="Pfam" id="PF00392">
    <property type="entry name" value="GntR"/>
    <property type="match status" value="1"/>
</dbReference>
<evidence type="ECO:0000256" key="2">
    <source>
        <dbReference type="ARBA" id="ARBA00023125"/>
    </source>
</evidence>
<protein>
    <submittedName>
        <fullName evidence="5">Transcriptional regulator, GntR family</fullName>
    </submittedName>
</protein>
<evidence type="ECO:0000313" key="6">
    <source>
        <dbReference type="Proteomes" id="UP000182054"/>
    </source>
</evidence>
<dbReference type="GO" id="GO:0003700">
    <property type="term" value="F:DNA-binding transcription factor activity"/>
    <property type="evidence" value="ECO:0007669"/>
    <property type="project" value="InterPro"/>
</dbReference>
<evidence type="ECO:0000256" key="1">
    <source>
        <dbReference type="ARBA" id="ARBA00023015"/>
    </source>
</evidence>
<dbReference type="GO" id="GO:0003677">
    <property type="term" value="F:DNA binding"/>
    <property type="evidence" value="ECO:0007669"/>
    <property type="project" value="UniProtKB-KW"/>
</dbReference>